<dbReference type="AlphaFoldDB" id="A0A9P6KXK1"/>
<evidence type="ECO:0000313" key="2">
    <source>
        <dbReference type="Proteomes" id="UP000740883"/>
    </source>
</evidence>
<comment type="caution">
    <text evidence="1">The sequence shown here is derived from an EMBL/GenBank/DDBJ whole genome shotgun (WGS) entry which is preliminary data.</text>
</comment>
<evidence type="ECO:0000313" key="1">
    <source>
        <dbReference type="EMBL" id="KAF9754347.1"/>
    </source>
</evidence>
<protein>
    <submittedName>
        <fullName evidence="1">Uncharacterized protein</fullName>
    </submittedName>
</protein>
<sequence length="131" mass="15706">MEMKSYLEETILVYEKKINVSNSRKEYRRQNRRYELYRGRFYKDLEANNTFDNGESLIATENIASFGPRCGTENEKKKTERKKYKELVPFHGVKDKEHFLFPSLEEFKEIIKSLSNWKAAGPDNIYNFFIK</sequence>
<dbReference type="Proteomes" id="UP000740883">
    <property type="component" value="Unassembled WGS sequence"/>
</dbReference>
<keyword evidence="2" id="KW-1185">Reference proteome</keyword>
<proteinExistence type="predicted"/>
<gene>
    <name evidence="1" type="ORF">NGRA_3369</name>
</gene>
<organism evidence="1 2">
    <name type="scientific">Nosema granulosis</name>
    <dbReference type="NCBI Taxonomy" id="83296"/>
    <lineage>
        <taxon>Eukaryota</taxon>
        <taxon>Fungi</taxon>
        <taxon>Fungi incertae sedis</taxon>
        <taxon>Microsporidia</taxon>
        <taxon>Nosematidae</taxon>
        <taxon>Nosema</taxon>
    </lineage>
</organism>
<dbReference type="OrthoDB" id="409048at2759"/>
<reference evidence="1 2" key="1">
    <citation type="journal article" date="2020" name="Genome Biol. Evol.">
        <title>Comparative genomics of strictly vertically transmitted, feminizing microsporidia endosymbionts of amphipod crustaceans.</title>
        <authorList>
            <person name="Cormier A."/>
            <person name="Chebbi M.A."/>
            <person name="Giraud I."/>
            <person name="Wattier R."/>
            <person name="Teixeira M."/>
            <person name="Gilbert C."/>
            <person name="Rigaud T."/>
            <person name="Cordaux R."/>
        </authorList>
    </citation>
    <scope>NUCLEOTIDE SEQUENCE [LARGE SCALE GENOMIC DNA]</scope>
    <source>
        <strain evidence="1 2">Ou3-Ou53</strain>
    </source>
</reference>
<name>A0A9P6KXK1_9MICR</name>
<accession>A0A9P6KXK1</accession>
<dbReference type="EMBL" id="SBJO01000933">
    <property type="protein sequence ID" value="KAF9754347.1"/>
    <property type="molecule type" value="Genomic_DNA"/>
</dbReference>